<dbReference type="GO" id="GO:0008276">
    <property type="term" value="F:protein methyltransferase activity"/>
    <property type="evidence" value="ECO:0007669"/>
    <property type="project" value="InterPro"/>
</dbReference>
<dbReference type="InterPro" id="IPR000878">
    <property type="entry name" value="4pyrrol_Mease"/>
</dbReference>
<dbReference type="InterPro" id="IPR014008">
    <property type="entry name" value="Cbl_synth_MTase_CbiT"/>
</dbReference>
<name>A0A1M5UBK4_9BACT</name>
<dbReference type="NCBIfam" id="TIGR02469">
    <property type="entry name" value="CbiT"/>
    <property type="match status" value="1"/>
</dbReference>
<evidence type="ECO:0000259" key="6">
    <source>
        <dbReference type="Pfam" id="PF00590"/>
    </source>
</evidence>
<dbReference type="EMBL" id="FQXS01000004">
    <property type="protein sequence ID" value="SHH60320.1"/>
    <property type="molecule type" value="Genomic_DNA"/>
</dbReference>
<dbReference type="RefSeq" id="WP_073374032.1">
    <property type="nucleotide sequence ID" value="NZ_FQXS01000004.1"/>
</dbReference>
<gene>
    <name evidence="7" type="ORF">SAMN02745124_01120</name>
</gene>
<dbReference type="GO" id="GO:0032259">
    <property type="term" value="P:methylation"/>
    <property type="evidence" value="ECO:0007669"/>
    <property type="project" value="UniProtKB-KW"/>
</dbReference>
<dbReference type="OrthoDB" id="9787825at2"/>
<evidence type="ECO:0000256" key="5">
    <source>
        <dbReference type="ARBA" id="ARBA00022691"/>
    </source>
</evidence>
<dbReference type="PANTHER" id="PTHR43182:SF1">
    <property type="entry name" value="COBALT-PRECORRIN-7 C(5)-METHYLTRANSFERASE"/>
    <property type="match status" value="1"/>
</dbReference>
<dbReference type="InterPro" id="IPR012818">
    <property type="entry name" value="CbiE"/>
</dbReference>
<comment type="pathway">
    <text evidence="1">Cofactor biosynthesis; adenosylcobalamin biosynthesis.</text>
</comment>
<dbReference type="PANTHER" id="PTHR43182">
    <property type="entry name" value="COBALT-PRECORRIN-6B C(15)-METHYLTRANSFERASE (DECARBOXYLATING)"/>
    <property type="match status" value="1"/>
</dbReference>
<keyword evidence="8" id="KW-1185">Reference proteome</keyword>
<evidence type="ECO:0000256" key="4">
    <source>
        <dbReference type="ARBA" id="ARBA00022679"/>
    </source>
</evidence>
<sequence>MKTIHVIGLVGDQLPDKMRQVLTQPVAILVCSAAIRDIIITQLPAAGNVRWLSITPLHSCLGELRRHQEGDGPIVVAVTGDPLFFGFGRLLTDTFADREIIFEPSLSTMQLCFARFGIPWDDAQFLSLHGRPLHLIEGKLQTEKLFLFTDRVNSPAAVARFLIDRFGEQEAGRYHLSVGECLATSRERLLTGDPQALAGQVFHEPNCLILRNTAPVTDTIKQRFGLREQELVHSRGLITKNEVRAAVLHTLALPQQGVLWDIGAGSGSVGIEAARLFPELTVYSVEKNDVECANIQANRSRFRCWNLIVVPGTAPSALARLPLPDRIFIGGSGGNLPSILNSLFNTIAGSTIIVLTAVSDRTRSQAPRLLLDGGYRVTVSRVSISRFVGADNKETRLNPIDIIRAERNDD</sequence>
<keyword evidence="2" id="KW-0169">Cobalamin biosynthesis</keyword>
<keyword evidence="4 7" id="KW-0808">Transferase</keyword>
<evidence type="ECO:0000313" key="8">
    <source>
        <dbReference type="Proteomes" id="UP000184139"/>
    </source>
</evidence>
<dbReference type="Pfam" id="PF00590">
    <property type="entry name" value="TP_methylase"/>
    <property type="match status" value="1"/>
</dbReference>
<organism evidence="7 8">
    <name type="scientific">Desulfofustis glycolicus DSM 9705</name>
    <dbReference type="NCBI Taxonomy" id="1121409"/>
    <lineage>
        <taxon>Bacteria</taxon>
        <taxon>Pseudomonadati</taxon>
        <taxon>Thermodesulfobacteriota</taxon>
        <taxon>Desulfobulbia</taxon>
        <taxon>Desulfobulbales</taxon>
        <taxon>Desulfocapsaceae</taxon>
        <taxon>Desulfofustis</taxon>
    </lineage>
</organism>
<evidence type="ECO:0000313" key="7">
    <source>
        <dbReference type="EMBL" id="SHH60320.1"/>
    </source>
</evidence>
<proteinExistence type="predicted"/>
<dbReference type="InterPro" id="IPR035996">
    <property type="entry name" value="4pyrrol_Methylase_sf"/>
</dbReference>
<dbReference type="InterPro" id="IPR014776">
    <property type="entry name" value="4pyrrole_Mease_sub2"/>
</dbReference>
<dbReference type="InterPro" id="IPR029063">
    <property type="entry name" value="SAM-dependent_MTases_sf"/>
</dbReference>
<dbReference type="NCBIfam" id="TIGR02467">
    <property type="entry name" value="CbiE"/>
    <property type="match status" value="1"/>
</dbReference>
<reference evidence="7 8" key="1">
    <citation type="submission" date="2016-11" db="EMBL/GenBank/DDBJ databases">
        <authorList>
            <person name="Jaros S."/>
            <person name="Januszkiewicz K."/>
            <person name="Wedrychowicz H."/>
        </authorList>
    </citation>
    <scope>NUCLEOTIDE SEQUENCE [LARGE SCALE GENOMIC DNA]</scope>
    <source>
        <strain evidence="7 8">DSM 9705</strain>
    </source>
</reference>
<dbReference type="STRING" id="1121409.SAMN02745124_01120"/>
<keyword evidence="3 7" id="KW-0489">Methyltransferase</keyword>
<evidence type="ECO:0000256" key="2">
    <source>
        <dbReference type="ARBA" id="ARBA00022573"/>
    </source>
</evidence>
<evidence type="ECO:0000256" key="3">
    <source>
        <dbReference type="ARBA" id="ARBA00022603"/>
    </source>
</evidence>
<dbReference type="SUPFAM" id="SSF53790">
    <property type="entry name" value="Tetrapyrrole methylase"/>
    <property type="match status" value="1"/>
</dbReference>
<dbReference type="AlphaFoldDB" id="A0A1M5UBK4"/>
<feature type="domain" description="Tetrapyrrole methylase" evidence="6">
    <location>
        <begin position="72"/>
        <end position="191"/>
    </location>
</feature>
<dbReference type="InterPro" id="IPR006365">
    <property type="entry name" value="Cbl_synth_CobL"/>
</dbReference>
<protein>
    <submittedName>
        <fullName evidence="7">Precorrin-6Y C5,15-methyltransferase (Decarboxylating)</fullName>
    </submittedName>
</protein>
<evidence type="ECO:0000256" key="1">
    <source>
        <dbReference type="ARBA" id="ARBA00004953"/>
    </source>
</evidence>
<keyword evidence="5" id="KW-0949">S-adenosyl-L-methionine</keyword>
<dbReference type="PIRSF" id="PIRSF036428">
    <property type="entry name" value="CobL"/>
    <property type="match status" value="1"/>
</dbReference>
<dbReference type="UniPathway" id="UPA00148"/>
<dbReference type="CDD" id="cd11644">
    <property type="entry name" value="Precorrin-6Y-MT"/>
    <property type="match status" value="1"/>
</dbReference>
<dbReference type="Gene3D" id="3.30.950.10">
    <property type="entry name" value="Methyltransferase, Cobalt-precorrin-4 Transmethylase, Domain 2"/>
    <property type="match status" value="1"/>
</dbReference>
<dbReference type="GO" id="GO:0009236">
    <property type="term" value="P:cobalamin biosynthetic process"/>
    <property type="evidence" value="ECO:0007669"/>
    <property type="project" value="UniProtKB-UniPathway"/>
</dbReference>
<dbReference type="Proteomes" id="UP000184139">
    <property type="component" value="Unassembled WGS sequence"/>
</dbReference>
<dbReference type="SUPFAM" id="SSF53335">
    <property type="entry name" value="S-adenosyl-L-methionine-dependent methyltransferases"/>
    <property type="match status" value="1"/>
</dbReference>
<dbReference type="InterPro" id="IPR050714">
    <property type="entry name" value="Cobalamin_biosynth_MTase"/>
</dbReference>
<dbReference type="Gene3D" id="3.40.50.150">
    <property type="entry name" value="Vaccinia Virus protein VP39"/>
    <property type="match status" value="1"/>
</dbReference>
<accession>A0A1M5UBK4</accession>